<name>A0A9X1RMK1_9BRAD</name>
<keyword evidence="3" id="KW-1185">Reference proteome</keyword>
<dbReference type="AlphaFoldDB" id="A0A9X1RMK1"/>
<dbReference type="EMBL" id="JAKLTY010000059">
    <property type="protein sequence ID" value="MCG2633025.1"/>
    <property type="molecule type" value="Genomic_DNA"/>
</dbReference>
<dbReference type="Proteomes" id="UP001139012">
    <property type="component" value="Unassembled WGS sequence"/>
</dbReference>
<gene>
    <name evidence="2" type="ORF">L6637_40750</name>
    <name evidence="1" type="ORF">L6654_41425</name>
</gene>
<dbReference type="EMBL" id="JAKLUA010000039">
    <property type="protein sequence ID" value="MCG2673223.1"/>
    <property type="molecule type" value="Genomic_DNA"/>
</dbReference>
<evidence type="ECO:0000313" key="1">
    <source>
        <dbReference type="EMBL" id="MCG2633025.1"/>
    </source>
</evidence>
<dbReference type="RefSeq" id="WP_237874247.1">
    <property type="nucleotide sequence ID" value="NZ_JAKLTY010000059.1"/>
</dbReference>
<comment type="caution">
    <text evidence="1">The sequence shown here is derived from an EMBL/GenBank/DDBJ whole genome shotgun (WGS) entry which is preliminary data.</text>
</comment>
<accession>A0A9X1RMK1</accession>
<sequence length="82" mass="8419">MLSMLLDAIYGEVISASVTGMKAQGAASSPPSSTAVTSAAWLPELIEALDNVAALPAPDQSEIDACKARLRLPSAPVQTTLH</sequence>
<proteinExistence type="predicted"/>
<protein>
    <submittedName>
        <fullName evidence="1">Uncharacterized protein</fullName>
    </submittedName>
</protein>
<evidence type="ECO:0000313" key="4">
    <source>
        <dbReference type="Proteomes" id="UP001139054"/>
    </source>
</evidence>
<dbReference type="Proteomes" id="UP001139054">
    <property type="component" value="Unassembled WGS sequence"/>
</dbReference>
<reference evidence="1" key="1">
    <citation type="submission" date="2022-01" db="EMBL/GenBank/DDBJ databases">
        <title>Genome sequnece data of strain Bradyrhizobium sp. nov.</title>
        <authorList>
            <person name="Zhang J."/>
        </authorList>
    </citation>
    <scope>NUCLEOTIDE SEQUENCE</scope>
    <source>
        <strain evidence="2">WYCCWR 12774</strain>
        <strain evidence="1">WYCCWR 13023</strain>
    </source>
</reference>
<evidence type="ECO:0000313" key="3">
    <source>
        <dbReference type="Proteomes" id="UP001139012"/>
    </source>
</evidence>
<organism evidence="1 4">
    <name type="scientific">Bradyrhizobium zhengyangense</name>
    <dbReference type="NCBI Taxonomy" id="2911009"/>
    <lineage>
        <taxon>Bacteria</taxon>
        <taxon>Pseudomonadati</taxon>
        <taxon>Pseudomonadota</taxon>
        <taxon>Alphaproteobacteria</taxon>
        <taxon>Hyphomicrobiales</taxon>
        <taxon>Nitrobacteraceae</taxon>
        <taxon>Bradyrhizobium</taxon>
    </lineage>
</organism>
<evidence type="ECO:0000313" key="2">
    <source>
        <dbReference type="EMBL" id="MCG2673223.1"/>
    </source>
</evidence>